<evidence type="ECO:0000256" key="7">
    <source>
        <dbReference type="ARBA" id="ARBA00049790"/>
    </source>
</evidence>
<evidence type="ECO:0000256" key="1">
    <source>
        <dbReference type="ARBA" id="ARBA00018517"/>
    </source>
</evidence>
<accession>A0A5J4TZV0</accession>
<dbReference type="Pfam" id="PF09445">
    <property type="entry name" value="Methyltransf_15"/>
    <property type="match status" value="1"/>
</dbReference>
<evidence type="ECO:0000256" key="2">
    <source>
        <dbReference type="ARBA" id="ARBA00025783"/>
    </source>
</evidence>
<comment type="catalytic activity">
    <reaction evidence="4">
        <text>a 5'-end (N(7)-methyl 5'-triphosphoguanosine)-ribonucleoside in snoRNA + S-adenosyl-L-methionine = a 5'-end (N(2),N(7)-dimethyl 5'-triphosphoguanosine)-ribonucleoside in snoRNA + S-adenosyl-L-homocysteine + H(+)</text>
        <dbReference type="Rhea" id="RHEA:78475"/>
        <dbReference type="Rhea" id="RHEA-COMP:19086"/>
        <dbReference type="Rhea" id="RHEA-COMP:19088"/>
        <dbReference type="ChEBI" id="CHEBI:15378"/>
        <dbReference type="ChEBI" id="CHEBI:57856"/>
        <dbReference type="ChEBI" id="CHEBI:59789"/>
        <dbReference type="ChEBI" id="CHEBI:156461"/>
        <dbReference type="ChEBI" id="CHEBI:172880"/>
    </reaction>
    <physiologicalReaction direction="left-to-right" evidence="4">
        <dbReference type="Rhea" id="RHEA:78476"/>
    </physiologicalReaction>
</comment>
<sequence length="142" mass="16615">MNKLTFLCHYIQSRLNDGTHRPMINLFKAEKLSFKQKNKQTKELQRYLNQRYILFSLFDRGITLDRESWFSVQPELISIHLSERLRCDVVLDAFCGAGGNAIQLAFTCHYVIAVDIDPQKIELAKYNARVYGVQERIEFIVV</sequence>
<evidence type="ECO:0000313" key="9">
    <source>
        <dbReference type="Proteomes" id="UP000324800"/>
    </source>
</evidence>
<comment type="catalytic activity">
    <reaction evidence="3">
        <text>a 5'-end (N(2),N(7)-dimethyl 5'-triphosphoguanosine)-ribonucleoside in snoRNA + S-adenosyl-L-methionine = a 5'-end (N(2),N(2),N(7)-trimethyl 5'-triphosphoguanosine)-ribonucleoside in snoRNA + S-adenosyl-L-homocysteine + H(+)</text>
        <dbReference type="Rhea" id="RHEA:78507"/>
        <dbReference type="Rhea" id="RHEA-COMP:19088"/>
        <dbReference type="Rhea" id="RHEA-COMP:19090"/>
        <dbReference type="ChEBI" id="CHEBI:15378"/>
        <dbReference type="ChEBI" id="CHEBI:57856"/>
        <dbReference type="ChEBI" id="CHEBI:59789"/>
        <dbReference type="ChEBI" id="CHEBI:167623"/>
        <dbReference type="ChEBI" id="CHEBI:172880"/>
    </reaction>
    <physiologicalReaction direction="left-to-right" evidence="3">
        <dbReference type="Rhea" id="RHEA:78508"/>
    </physiologicalReaction>
</comment>
<dbReference type="AlphaFoldDB" id="A0A5J4TZV0"/>
<proteinExistence type="inferred from homology"/>
<dbReference type="InterPro" id="IPR019012">
    <property type="entry name" value="RNA_cap_Gua-N2-MeTrfase"/>
</dbReference>
<comment type="catalytic activity">
    <reaction evidence="5">
        <text>a 5'-end (N(2),N(7)-dimethyl 5'-triphosphoguanosine)-ribonucleoside in snRNA + S-adenosyl-L-methionine = a 5'-end (N(2),N(2),N(7)-trimethyl 5'-triphosphoguanosine)-ribonucleoside in snRNA + S-adenosyl-L-homocysteine + H(+)</text>
        <dbReference type="Rhea" id="RHEA:78479"/>
        <dbReference type="Rhea" id="RHEA-COMP:19087"/>
        <dbReference type="Rhea" id="RHEA-COMP:19089"/>
        <dbReference type="ChEBI" id="CHEBI:15378"/>
        <dbReference type="ChEBI" id="CHEBI:57856"/>
        <dbReference type="ChEBI" id="CHEBI:59789"/>
        <dbReference type="ChEBI" id="CHEBI:167623"/>
        <dbReference type="ChEBI" id="CHEBI:172880"/>
    </reaction>
    <physiologicalReaction direction="left-to-right" evidence="5">
        <dbReference type="Rhea" id="RHEA:78480"/>
    </physiologicalReaction>
</comment>
<reference evidence="8 9" key="1">
    <citation type="submission" date="2019-03" db="EMBL/GenBank/DDBJ databases">
        <title>Single cell metagenomics reveals metabolic interactions within the superorganism composed of flagellate Streblomastix strix and complex community of Bacteroidetes bacteria on its surface.</title>
        <authorList>
            <person name="Treitli S.C."/>
            <person name="Kolisko M."/>
            <person name="Husnik F."/>
            <person name="Keeling P."/>
            <person name="Hampl V."/>
        </authorList>
    </citation>
    <scope>NUCLEOTIDE SEQUENCE [LARGE SCALE GENOMIC DNA]</scope>
    <source>
        <strain evidence="8">ST1C</strain>
    </source>
</reference>
<dbReference type="CDD" id="cd02440">
    <property type="entry name" value="AdoMet_MTases"/>
    <property type="match status" value="1"/>
</dbReference>
<dbReference type="GO" id="GO:0071164">
    <property type="term" value="F:RNA cap trimethylguanosine synthase activity"/>
    <property type="evidence" value="ECO:0007669"/>
    <property type="project" value="TreeGrafter"/>
</dbReference>
<dbReference type="InterPro" id="IPR029063">
    <property type="entry name" value="SAM-dependent_MTases_sf"/>
</dbReference>
<gene>
    <name evidence="8" type="ORF">EZS28_040940</name>
</gene>
<evidence type="ECO:0000256" key="6">
    <source>
        <dbReference type="ARBA" id="ARBA00049075"/>
    </source>
</evidence>
<organism evidence="8 9">
    <name type="scientific">Streblomastix strix</name>
    <dbReference type="NCBI Taxonomy" id="222440"/>
    <lineage>
        <taxon>Eukaryota</taxon>
        <taxon>Metamonada</taxon>
        <taxon>Preaxostyla</taxon>
        <taxon>Oxymonadida</taxon>
        <taxon>Streblomastigidae</taxon>
        <taxon>Streblomastix</taxon>
    </lineage>
</organism>
<evidence type="ECO:0000256" key="3">
    <source>
        <dbReference type="ARBA" id="ARBA00047418"/>
    </source>
</evidence>
<evidence type="ECO:0000256" key="4">
    <source>
        <dbReference type="ARBA" id="ARBA00048740"/>
    </source>
</evidence>
<name>A0A5J4TZV0_9EUKA</name>
<comment type="catalytic activity">
    <reaction evidence="6">
        <text>a 5'-end (N(7)-methyl 5'-triphosphoguanosine)-ribonucleoside in snRNA + S-adenosyl-L-methionine = a 5'-end (N(2),N(7)-dimethyl 5'-triphosphoguanosine)-ribonucleoside in snRNA + S-adenosyl-L-homocysteine + H(+)</text>
        <dbReference type="Rhea" id="RHEA:78471"/>
        <dbReference type="Rhea" id="RHEA-COMP:19085"/>
        <dbReference type="Rhea" id="RHEA-COMP:19087"/>
        <dbReference type="ChEBI" id="CHEBI:15378"/>
        <dbReference type="ChEBI" id="CHEBI:57856"/>
        <dbReference type="ChEBI" id="CHEBI:59789"/>
        <dbReference type="ChEBI" id="CHEBI:156461"/>
        <dbReference type="ChEBI" id="CHEBI:172880"/>
    </reaction>
    <physiologicalReaction direction="left-to-right" evidence="6">
        <dbReference type="Rhea" id="RHEA:78472"/>
    </physiologicalReaction>
</comment>
<dbReference type="PANTHER" id="PTHR14741:SF32">
    <property type="entry name" value="TRIMETHYLGUANOSINE SYNTHASE"/>
    <property type="match status" value="1"/>
</dbReference>
<dbReference type="SUPFAM" id="SSF53335">
    <property type="entry name" value="S-adenosyl-L-methionine-dependent methyltransferases"/>
    <property type="match status" value="1"/>
</dbReference>
<dbReference type="EMBL" id="SNRW01022793">
    <property type="protein sequence ID" value="KAA6363533.1"/>
    <property type="molecule type" value="Genomic_DNA"/>
</dbReference>
<comment type="caution">
    <text evidence="8">The sequence shown here is derived from an EMBL/GenBank/DDBJ whole genome shotgun (WGS) entry which is preliminary data.</text>
</comment>
<comment type="similarity">
    <text evidence="2">Belongs to the methyltransferase superfamily. Trimethylguanosine synthase family.</text>
</comment>
<evidence type="ECO:0000256" key="5">
    <source>
        <dbReference type="ARBA" id="ARBA00048763"/>
    </source>
</evidence>
<dbReference type="OrthoDB" id="194443at2759"/>
<protein>
    <recommendedName>
        <fullName evidence="1">Trimethylguanosine synthase</fullName>
    </recommendedName>
    <alternativeName>
        <fullName evidence="7">Cap-specific guanine-N(2) methyltransferase</fullName>
    </alternativeName>
</protein>
<dbReference type="Gene3D" id="3.40.50.150">
    <property type="entry name" value="Vaccinia Virus protein VP39"/>
    <property type="match status" value="1"/>
</dbReference>
<dbReference type="PANTHER" id="PTHR14741">
    <property type="entry name" value="S-ADENOSYLMETHIONINE-DEPENDENT METHYLTRANSFERASE RELATED"/>
    <property type="match status" value="1"/>
</dbReference>
<dbReference type="Proteomes" id="UP000324800">
    <property type="component" value="Unassembled WGS sequence"/>
</dbReference>
<dbReference type="GO" id="GO:0005634">
    <property type="term" value="C:nucleus"/>
    <property type="evidence" value="ECO:0007669"/>
    <property type="project" value="TreeGrafter"/>
</dbReference>
<evidence type="ECO:0000313" key="8">
    <source>
        <dbReference type="EMBL" id="KAA6363533.1"/>
    </source>
</evidence>